<gene>
    <name evidence="3" type="ORF">HJG63_005803</name>
</gene>
<dbReference type="GO" id="GO:0003676">
    <property type="term" value="F:nucleic acid binding"/>
    <property type="evidence" value="ECO:0007669"/>
    <property type="project" value="InterPro"/>
</dbReference>
<feature type="compositionally biased region" description="Polar residues" evidence="1">
    <location>
        <begin position="86"/>
        <end position="97"/>
    </location>
</feature>
<feature type="region of interest" description="Disordered" evidence="1">
    <location>
        <begin position="171"/>
        <end position="195"/>
    </location>
</feature>
<dbReference type="SMART" id="SM00443">
    <property type="entry name" value="G_patch"/>
    <property type="match status" value="1"/>
</dbReference>
<feature type="compositionally biased region" description="Low complexity" evidence="1">
    <location>
        <begin position="178"/>
        <end position="195"/>
    </location>
</feature>
<proteinExistence type="predicted"/>
<dbReference type="InterPro" id="IPR000467">
    <property type="entry name" value="G_patch_dom"/>
</dbReference>
<comment type="caution">
    <text evidence="3">The sequence shown here is derived from an EMBL/GenBank/DDBJ whole genome shotgun (WGS) entry which is preliminary data.</text>
</comment>
<protein>
    <submittedName>
        <fullName evidence="3">G-patch domain containing 2</fullName>
    </submittedName>
</protein>
<keyword evidence="4" id="KW-1185">Reference proteome</keyword>
<feature type="region of interest" description="Disordered" evidence="1">
    <location>
        <begin position="73"/>
        <end position="105"/>
    </location>
</feature>
<evidence type="ECO:0000259" key="2">
    <source>
        <dbReference type="PROSITE" id="PS50174"/>
    </source>
</evidence>
<dbReference type="Pfam" id="PF01585">
    <property type="entry name" value="G-patch"/>
    <property type="match status" value="1"/>
</dbReference>
<dbReference type="Proteomes" id="UP000593571">
    <property type="component" value="Unassembled WGS sequence"/>
</dbReference>
<sequence length="195" mass="20733">MSHPGRRGFQARLSRLHGMPSKNIKKPGGTPTSMGTTPGPVSNKRMVRFSPDSHHHDHWFGAGARTEHGQLLRDNRPERGHKKNCSVKTASRQTSMHLGSLCTGDVKRRRKAAPLPGPTPAAGLVGENAQPILENNIGNRMLQNMGWTPGSGLGRDGKGIAEPVQAMQRPKGLGLGYPLPKSAPAATTPASGKPA</sequence>
<dbReference type="EMBL" id="JACASE010000018">
    <property type="protein sequence ID" value="KAF6395261.1"/>
    <property type="molecule type" value="Genomic_DNA"/>
</dbReference>
<name>A0A7J8B9R9_ROUAE</name>
<reference evidence="3 4" key="1">
    <citation type="journal article" date="2020" name="Nature">
        <title>Six reference-quality genomes reveal evolution of bat adaptations.</title>
        <authorList>
            <person name="Jebb D."/>
            <person name="Huang Z."/>
            <person name="Pippel M."/>
            <person name="Hughes G.M."/>
            <person name="Lavrichenko K."/>
            <person name="Devanna P."/>
            <person name="Winkler S."/>
            <person name="Jermiin L.S."/>
            <person name="Skirmuntt E.C."/>
            <person name="Katzourakis A."/>
            <person name="Burkitt-Gray L."/>
            <person name="Ray D.A."/>
            <person name="Sullivan K.A.M."/>
            <person name="Roscito J.G."/>
            <person name="Kirilenko B.M."/>
            <person name="Davalos L.M."/>
            <person name="Corthals A.P."/>
            <person name="Power M.L."/>
            <person name="Jones G."/>
            <person name="Ransome R.D."/>
            <person name="Dechmann D.K.N."/>
            <person name="Locatelli A.G."/>
            <person name="Puechmaille S.J."/>
            <person name="Fedrigo O."/>
            <person name="Jarvis E.D."/>
            <person name="Hiller M."/>
            <person name="Vernes S.C."/>
            <person name="Myers E.W."/>
            <person name="Teeling E.C."/>
        </authorList>
    </citation>
    <scope>NUCLEOTIDE SEQUENCE [LARGE SCALE GENOMIC DNA]</scope>
    <source>
        <strain evidence="3">MRouAeg1</strain>
        <tissue evidence="3">Muscle</tissue>
    </source>
</reference>
<feature type="compositionally biased region" description="Low complexity" evidence="1">
    <location>
        <begin position="27"/>
        <end position="40"/>
    </location>
</feature>
<feature type="region of interest" description="Disordered" evidence="1">
    <location>
        <begin position="1"/>
        <end position="44"/>
    </location>
</feature>
<dbReference type="InterPro" id="IPR051189">
    <property type="entry name" value="Splicing_assoc_domain"/>
</dbReference>
<evidence type="ECO:0000313" key="4">
    <source>
        <dbReference type="Proteomes" id="UP000593571"/>
    </source>
</evidence>
<evidence type="ECO:0000256" key="1">
    <source>
        <dbReference type="SAM" id="MobiDB-lite"/>
    </source>
</evidence>
<feature type="domain" description="G-patch" evidence="2">
    <location>
        <begin position="134"/>
        <end position="180"/>
    </location>
</feature>
<accession>A0A7J8B9R9</accession>
<dbReference type="PANTHER" id="PTHR14195">
    <property type="entry name" value="G PATCH DOMAIN CONTAINING PROTEIN 2"/>
    <property type="match status" value="1"/>
</dbReference>
<dbReference type="PROSITE" id="PS50174">
    <property type="entry name" value="G_PATCH"/>
    <property type="match status" value="1"/>
</dbReference>
<dbReference type="AlphaFoldDB" id="A0A7J8B9R9"/>
<evidence type="ECO:0000313" key="3">
    <source>
        <dbReference type="EMBL" id="KAF6395261.1"/>
    </source>
</evidence>
<organism evidence="3 4">
    <name type="scientific">Rousettus aegyptiacus</name>
    <name type="common">Egyptian fruit bat</name>
    <name type="synonym">Pteropus aegyptiacus</name>
    <dbReference type="NCBI Taxonomy" id="9407"/>
    <lineage>
        <taxon>Eukaryota</taxon>
        <taxon>Metazoa</taxon>
        <taxon>Chordata</taxon>
        <taxon>Craniata</taxon>
        <taxon>Vertebrata</taxon>
        <taxon>Euteleostomi</taxon>
        <taxon>Mammalia</taxon>
        <taxon>Eutheria</taxon>
        <taxon>Laurasiatheria</taxon>
        <taxon>Chiroptera</taxon>
        <taxon>Yinpterochiroptera</taxon>
        <taxon>Pteropodoidea</taxon>
        <taxon>Pteropodidae</taxon>
        <taxon>Rousettinae</taxon>
        <taxon>Rousettus</taxon>
    </lineage>
</organism>